<evidence type="ECO:0000313" key="2">
    <source>
        <dbReference type="Proteomes" id="UP000518266"/>
    </source>
</evidence>
<accession>A0A7J5XL47</accession>
<gene>
    <name evidence="1" type="ORF">F7725_009583</name>
</gene>
<keyword evidence="2" id="KW-1185">Reference proteome</keyword>
<protein>
    <submittedName>
        <fullName evidence="1">Uncharacterized protein</fullName>
    </submittedName>
</protein>
<evidence type="ECO:0000313" key="1">
    <source>
        <dbReference type="EMBL" id="KAF3837815.1"/>
    </source>
</evidence>
<comment type="caution">
    <text evidence="1">The sequence shown here is derived from an EMBL/GenBank/DDBJ whole genome shotgun (WGS) entry which is preliminary data.</text>
</comment>
<dbReference type="Proteomes" id="UP000518266">
    <property type="component" value="Unassembled WGS sequence"/>
</dbReference>
<organism evidence="1 2">
    <name type="scientific">Dissostichus mawsoni</name>
    <name type="common">Antarctic cod</name>
    <dbReference type="NCBI Taxonomy" id="36200"/>
    <lineage>
        <taxon>Eukaryota</taxon>
        <taxon>Metazoa</taxon>
        <taxon>Chordata</taxon>
        <taxon>Craniata</taxon>
        <taxon>Vertebrata</taxon>
        <taxon>Euteleostomi</taxon>
        <taxon>Actinopterygii</taxon>
        <taxon>Neopterygii</taxon>
        <taxon>Teleostei</taxon>
        <taxon>Neoteleostei</taxon>
        <taxon>Acanthomorphata</taxon>
        <taxon>Eupercaria</taxon>
        <taxon>Perciformes</taxon>
        <taxon>Notothenioidei</taxon>
        <taxon>Nototheniidae</taxon>
        <taxon>Dissostichus</taxon>
    </lineage>
</organism>
<proteinExistence type="predicted"/>
<dbReference type="EMBL" id="JAAKFY010000022">
    <property type="protein sequence ID" value="KAF3837815.1"/>
    <property type="molecule type" value="Genomic_DNA"/>
</dbReference>
<dbReference type="AlphaFoldDB" id="A0A7J5XL47"/>
<reference evidence="1 2" key="1">
    <citation type="submission" date="2020-03" db="EMBL/GenBank/DDBJ databases">
        <title>Dissostichus mawsoni Genome sequencing and assembly.</title>
        <authorList>
            <person name="Park H."/>
        </authorList>
    </citation>
    <scope>NUCLEOTIDE SEQUENCE [LARGE SCALE GENOMIC DNA]</scope>
    <source>
        <strain evidence="1">DM0001</strain>
        <tissue evidence="1">Muscle</tissue>
    </source>
</reference>
<name>A0A7J5XL47_DISMA</name>
<sequence length="80" mass="9078">MGMVLLYWSGDAVLQLAVVHIQSKVPWISIQLPDDLELNNASNFKASMNREFPKMLSTSRVLSMEMPLFCWLSHGLSHIC</sequence>